<keyword evidence="1" id="KW-0812">Transmembrane</keyword>
<name>A0ABN4A8N5_RICCA</name>
<accession>A0ABN4A8N5</accession>
<organism evidence="2 3">
    <name type="scientific">Rickettsia canadensis str. CA410</name>
    <dbReference type="NCBI Taxonomy" id="1105107"/>
    <lineage>
        <taxon>Bacteria</taxon>
        <taxon>Pseudomonadati</taxon>
        <taxon>Pseudomonadota</taxon>
        <taxon>Alphaproteobacteria</taxon>
        <taxon>Rickettsiales</taxon>
        <taxon>Rickettsiaceae</taxon>
        <taxon>Rickettsieae</taxon>
        <taxon>Rickettsia</taxon>
        <taxon>belli group</taxon>
    </lineage>
</organism>
<gene>
    <name evidence="2" type="ORF">RCA_01885</name>
</gene>
<keyword evidence="1" id="KW-1133">Transmembrane helix</keyword>
<dbReference type="RefSeq" id="WP_014363786.1">
    <property type="nucleotide sequence ID" value="NC_016929.1"/>
</dbReference>
<keyword evidence="1" id="KW-0472">Membrane</keyword>
<feature type="transmembrane region" description="Helical" evidence="1">
    <location>
        <begin position="23"/>
        <end position="43"/>
    </location>
</feature>
<dbReference type="Gene3D" id="1.20.120.330">
    <property type="entry name" value="Nucleotidyltransferases domain 2"/>
    <property type="match status" value="1"/>
</dbReference>
<evidence type="ECO:0000313" key="2">
    <source>
        <dbReference type="EMBL" id="AFB20952.1"/>
    </source>
</evidence>
<keyword evidence="3" id="KW-1185">Reference proteome</keyword>
<sequence length="102" mass="12076">MAGFLIDSKNNLGRARVLRHSTFYLYQAIASVYSTILLVFSNYKLHDIKKLGSRAKDYNSELLQVFPKQSMLEQKECFRLLQKGYVDARYYKHKLLKNNFYI</sequence>
<proteinExistence type="predicted"/>
<dbReference type="EMBL" id="CP003304">
    <property type="protein sequence ID" value="AFB20952.1"/>
    <property type="molecule type" value="Genomic_DNA"/>
</dbReference>
<evidence type="ECO:0000256" key="1">
    <source>
        <dbReference type="SAM" id="Phobius"/>
    </source>
</evidence>
<protein>
    <submittedName>
        <fullName evidence="2">Nucleotidyltransferase/HEPN domain-containing protein</fullName>
    </submittedName>
</protein>
<dbReference type="Proteomes" id="UP000007878">
    <property type="component" value="Chromosome"/>
</dbReference>
<evidence type="ECO:0000313" key="3">
    <source>
        <dbReference type="Proteomes" id="UP000007878"/>
    </source>
</evidence>
<reference evidence="3" key="1">
    <citation type="submission" date="2012-02" db="EMBL/GenBank/DDBJ databases">
        <title>Complete genome sequence of Rickettsia parkeri strain Portsmouth.</title>
        <authorList>
            <person name="Johnson S.L."/>
            <person name="Munk A.C."/>
            <person name="Han S."/>
            <person name="Bruce D.C."/>
            <person name="Dasch G.A."/>
        </authorList>
    </citation>
    <scope>NUCLEOTIDE SEQUENCE [LARGE SCALE GENOMIC DNA]</scope>
    <source>
        <strain evidence="3">CA410</strain>
    </source>
</reference>